<keyword evidence="9" id="KW-1185">Reference proteome</keyword>
<dbReference type="Proteomes" id="UP000708576">
    <property type="component" value="Unassembled WGS sequence"/>
</dbReference>
<evidence type="ECO:0000256" key="1">
    <source>
        <dbReference type="ARBA" id="ARBA00022490"/>
    </source>
</evidence>
<dbReference type="RefSeq" id="WP_212214577.1">
    <property type="nucleotide sequence ID" value="NZ_JAGUCO010000003.1"/>
</dbReference>
<comment type="domain">
    <text evidence="6">Has three domains with a flexible linker between the domains II and III and assumes an 'L' shape. Domain III is highly mobile and contacts RuvB.</text>
</comment>
<dbReference type="Gene3D" id="1.10.8.10">
    <property type="entry name" value="DNA helicase RuvA subunit, C-terminal domain"/>
    <property type="match status" value="1"/>
</dbReference>
<comment type="subcellular location">
    <subcellularLocation>
        <location evidence="6">Cytoplasm</location>
    </subcellularLocation>
</comment>
<dbReference type="Pfam" id="PF14520">
    <property type="entry name" value="HHH_5"/>
    <property type="match status" value="1"/>
</dbReference>
<evidence type="ECO:0000256" key="5">
    <source>
        <dbReference type="ARBA" id="ARBA00023204"/>
    </source>
</evidence>
<dbReference type="SUPFAM" id="SSF46929">
    <property type="entry name" value="DNA helicase RuvA subunit, C-terminal domain"/>
    <property type="match status" value="1"/>
</dbReference>
<dbReference type="Pfam" id="PF01330">
    <property type="entry name" value="RuvA_N"/>
    <property type="match status" value="1"/>
</dbReference>
<keyword evidence="2 6" id="KW-0227">DNA damage</keyword>
<feature type="region of interest" description="Domain III" evidence="6">
    <location>
        <begin position="144"/>
        <end position="193"/>
    </location>
</feature>
<dbReference type="InterPro" id="IPR036267">
    <property type="entry name" value="RuvA_C_sf"/>
</dbReference>
<dbReference type="InterPro" id="IPR010994">
    <property type="entry name" value="RuvA_2-like"/>
</dbReference>
<dbReference type="Gene3D" id="1.10.150.20">
    <property type="entry name" value="5' to 3' exonuclease, C-terminal subdomain"/>
    <property type="match status" value="1"/>
</dbReference>
<comment type="caution">
    <text evidence="6">Lacks conserved residue(s) required for the propagation of feature annotation.</text>
</comment>
<keyword evidence="4 6" id="KW-0233">DNA recombination</keyword>
<dbReference type="SMART" id="SM00278">
    <property type="entry name" value="HhH1"/>
    <property type="match status" value="2"/>
</dbReference>
<comment type="function">
    <text evidence="6">The RuvA-RuvB-RuvC complex processes Holliday junction (HJ) DNA during genetic recombination and DNA repair, while the RuvA-RuvB complex plays an important role in the rescue of blocked DNA replication forks via replication fork reversal (RFR). RuvA specifically binds to HJ cruciform DNA, conferring on it an open structure. The RuvB hexamer acts as an ATP-dependent pump, pulling dsDNA into and through the RuvAB complex. HJ branch migration allows RuvC to scan DNA until it finds its consensus sequence, where it cleaves and resolves the cruciform DNA.</text>
</comment>
<dbReference type="Gene3D" id="2.40.50.140">
    <property type="entry name" value="Nucleic acid-binding proteins"/>
    <property type="match status" value="1"/>
</dbReference>
<evidence type="ECO:0000256" key="6">
    <source>
        <dbReference type="HAMAP-Rule" id="MF_00031"/>
    </source>
</evidence>
<keyword evidence="3 6" id="KW-0238">DNA-binding</keyword>
<proteinExistence type="inferred from homology"/>
<keyword evidence="5 6" id="KW-0234">DNA repair</keyword>
<protein>
    <recommendedName>
        <fullName evidence="6">Holliday junction branch migration complex subunit RuvA</fullName>
    </recommendedName>
</protein>
<dbReference type="SUPFAM" id="SSF50249">
    <property type="entry name" value="Nucleic acid-binding proteins"/>
    <property type="match status" value="1"/>
</dbReference>
<comment type="subunit">
    <text evidence="6">Homotetramer. Forms an RuvA(8)-RuvB(12)-Holliday junction (HJ) complex. HJ DNA is sandwiched between 2 RuvA tetramers; dsDNA enters through RuvA and exits via RuvB. An RuvB hexamer assembles on each DNA strand where it exits the tetramer. Each RuvB hexamer is contacted by two RuvA subunits (via domain III) on 2 adjacent RuvB subunits; this complex drives branch migration. In the full resolvosome a probable DNA-RuvA(4)-RuvB(12)-RuvC(2) complex forms which resolves the HJ.</text>
</comment>
<feature type="domain" description="Helix-hairpin-helix DNA-binding motif class 1" evidence="7">
    <location>
        <begin position="107"/>
        <end position="126"/>
    </location>
</feature>
<evidence type="ECO:0000256" key="3">
    <source>
        <dbReference type="ARBA" id="ARBA00023125"/>
    </source>
</evidence>
<dbReference type="InterPro" id="IPR003583">
    <property type="entry name" value="Hlx-hairpin-Hlx_DNA-bd_motif"/>
</dbReference>
<organism evidence="8 9">
    <name type="scientific">Carboxylicivirga linearis</name>
    <dbReference type="NCBI Taxonomy" id="1628157"/>
    <lineage>
        <taxon>Bacteria</taxon>
        <taxon>Pseudomonadati</taxon>
        <taxon>Bacteroidota</taxon>
        <taxon>Bacteroidia</taxon>
        <taxon>Marinilabiliales</taxon>
        <taxon>Marinilabiliaceae</taxon>
        <taxon>Carboxylicivirga</taxon>
    </lineage>
</organism>
<dbReference type="CDD" id="cd14332">
    <property type="entry name" value="UBA_RuvA_C"/>
    <property type="match status" value="1"/>
</dbReference>
<accession>A0ABS5JS99</accession>
<dbReference type="SUPFAM" id="SSF47781">
    <property type="entry name" value="RuvA domain 2-like"/>
    <property type="match status" value="1"/>
</dbReference>
<evidence type="ECO:0000313" key="9">
    <source>
        <dbReference type="Proteomes" id="UP000708576"/>
    </source>
</evidence>
<gene>
    <name evidence="6 8" type="primary">ruvA</name>
    <name evidence="8" type="ORF">KEM10_05640</name>
</gene>
<evidence type="ECO:0000256" key="2">
    <source>
        <dbReference type="ARBA" id="ARBA00022763"/>
    </source>
</evidence>
<dbReference type="InterPro" id="IPR011114">
    <property type="entry name" value="RuvA_C"/>
</dbReference>
<evidence type="ECO:0000313" key="8">
    <source>
        <dbReference type="EMBL" id="MBS2097753.1"/>
    </source>
</evidence>
<evidence type="ECO:0000259" key="7">
    <source>
        <dbReference type="SMART" id="SM00278"/>
    </source>
</evidence>
<comment type="similarity">
    <text evidence="6">Belongs to the RuvA family.</text>
</comment>
<comment type="caution">
    <text evidence="8">The sequence shown here is derived from an EMBL/GenBank/DDBJ whole genome shotgun (WGS) entry which is preliminary data.</text>
</comment>
<dbReference type="InterPro" id="IPR000085">
    <property type="entry name" value="RuvA"/>
</dbReference>
<feature type="domain" description="Helix-hairpin-helix DNA-binding motif class 1" evidence="7">
    <location>
        <begin position="72"/>
        <end position="91"/>
    </location>
</feature>
<dbReference type="NCBIfam" id="TIGR00084">
    <property type="entry name" value="ruvA"/>
    <property type="match status" value="1"/>
</dbReference>
<name>A0ABS5JS99_9BACT</name>
<dbReference type="InterPro" id="IPR013849">
    <property type="entry name" value="DNA_helicase_Holl-junc_RuvA_I"/>
</dbReference>
<dbReference type="HAMAP" id="MF_00031">
    <property type="entry name" value="DNA_HJ_migration_RuvA"/>
    <property type="match status" value="1"/>
</dbReference>
<reference evidence="8 9" key="1">
    <citation type="journal article" date="2015" name="Int. J. Syst. Evol. Microbiol.">
        <title>Carboxylicivirga linearis sp. nov., isolated from a sea cucumber culture pond.</title>
        <authorList>
            <person name="Wang F.Q."/>
            <person name="Zhou Y.X."/>
            <person name="Lin X.Z."/>
            <person name="Chen G.J."/>
            <person name="Du Z.J."/>
        </authorList>
    </citation>
    <scope>NUCLEOTIDE SEQUENCE [LARGE SCALE GENOMIC DNA]</scope>
    <source>
        <strain evidence="8 9">FB218</strain>
    </source>
</reference>
<keyword evidence="1 6" id="KW-0963">Cytoplasm</keyword>
<sequence>MYEYISGRIAEASPAHVIIDVNGIGYLLNISLNTFTRLEGKTEAQLFVHENIREDAFQLYGFADPAERELFRHLISVSGIGANTARMMLSSLTPDELRGAILTGNVNQIKGVKGIGAKTAQRVIVDLKDKLSKEPIDQKIFAEQDNTIREEALSALVMLGFAKNSAQKAIDKILKENSSAKVEEVIKQALKIM</sequence>
<evidence type="ECO:0000256" key="4">
    <source>
        <dbReference type="ARBA" id="ARBA00023172"/>
    </source>
</evidence>
<dbReference type="EMBL" id="JAGUCO010000003">
    <property type="protein sequence ID" value="MBS2097753.1"/>
    <property type="molecule type" value="Genomic_DNA"/>
</dbReference>
<dbReference type="InterPro" id="IPR012340">
    <property type="entry name" value="NA-bd_OB-fold"/>
</dbReference>
<dbReference type="Pfam" id="PF07499">
    <property type="entry name" value="RuvA_C"/>
    <property type="match status" value="1"/>
</dbReference>